<feature type="non-terminal residue" evidence="2">
    <location>
        <position position="74"/>
    </location>
</feature>
<dbReference type="AlphaFoldDB" id="A0AAN4ZJG3"/>
<feature type="signal peptide" evidence="1">
    <location>
        <begin position="1"/>
        <end position="16"/>
    </location>
</feature>
<protein>
    <recommendedName>
        <fullName evidence="5">Carbohydrate-binding protein</fullName>
    </recommendedName>
</protein>
<evidence type="ECO:0000313" key="3">
    <source>
        <dbReference type="EMBL" id="GMR40470.1"/>
    </source>
</evidence>
<reference evidence="2" key="2">
    <citation type="submission" date="2023-06" db="EMBL/GenBank/DDBJ databases">
        <title>Genome assembly of Pristionchus species.</title>
        <authorList>
            <person name="Yoshida K."/>
            <person name="Sommer R.J."/>
        </authorList>
    </citation>
    <scope>NUCLEOTIDE SEQUENCE</scope>
    <source>
        <strain evidence="2 4">RS5460</strain>
    </source>
</reference>
<dbReference type="EMBL" id="BTRK01000003">
    <property type="protein sequence ID" value="GMR40469.1"/>
    <property type="molecule type" value="Genomic_DNA"/>
</dbReference>
<evidence type="ECO:0000256" key="1">
    <source>
        <dbReference type="SAM" id="SignalP"/>
    </source>
</evidence>
<organism evidence="2 4">
    <name type="scientific">Pristionchus mayeri</name>
    <dbReference type="NCBI Taxonomy" id="1317129"/>
    <lineage>
        <taxon>Eukaryota</taxon>
        <taxon>Metazoa</taxon>
        <taxon>Ecdysozoa</taxon>
        <taxon>Nematoda</taxon>
        <taxon>Chromadorea</taxon>
        <taxon>Rhabditida</taxon>
        <taxon>Rhabditina</taxon>
        <taxon>Diplogasteromorpha</taxon>
        <taxon>Diplogasteroidea</taxon>
        <taxon>Neodiplogasteridae</taxon>
        <taxon>Pristionchus</taxon>
    </lineage>
</organism>
<evidence type="ECO:0000313" key="2">
    <source>
        <dbReference type="EMBL" id="GMR40469.1"/>
    </source>
</evidence>
<dbReference type="Proteomes" id="UP001328107">
    <property type="component" value="Unassembled WGS sequence"/>
</dbReference>
<feature type="chain" id="PRO_5044710163" description="Carbohydrate-binding protein" evidence="1">
    <location>
        <begin position="17"/>
        <end position="74"/>
    </location>
</feature>
<dbReference type="EMBL" id="BTRK01000003">
    <property type="protein sequence ID" value="GMR40470.1"/>
    <property type="molecule type" value="Genomic_DNA"/>
</dbReference>
<proteinExistence type="predicted"/>
<gene>
    <name evidence="2" type="ORF">PMAYCL1PPCAC_10664</name>
    <name evidence="3" type="ORF">PMAYCL1PPCAC_10665</name>
</gene>
<reference evidence="4" key="1">
    <citation type="submission" date="2022-10" db="EMBL/GenBank/DDBJ databases">
        <title>Genome assembly of Pristionchus species.</title>
        <authorList>
            <person name="Yoshida K."/>
            <person name="Sommer R.J."/>
        </authorList>
    </citation>
    <scope>NUCLEOTIDE SEQUENCE [LARGE SCALE GENOMIC DNA]</scope>
    <source>
        <strain evidence="4">RS5460</strain>
    </source>
</reference>
<accession>A0AAN4ZJG3</accession>
<evidence type="ECO:0008006" key="5">
    <source>
        <dbReference type="Google" id="ProtNLM"/>
    </source>
</evidence>
<sequence length="74" mass="7834">MLVVVILAAAAAAVSAAPFDQNICEELQVNSAVVTYSCSGSIIAGCLAEIICKEDLIIRPPLFPSTSYRKFQCV</sequence>
<evidence type="ECO:0000313" key="4">
    <source>
        <dbReference type="Proteomes" id="UP001328107"/>
    </source>
</evidence>
<keyword evidence="1" id="KW-0732">Signal</keyword>
<name>A0AAN4ZJG3_9BILA</name>
<comment type="caution">
    <text evidence="2">The sequence shown here is derived from an EMBL/GenBank/DDBJ whole genome shotgun (WGS) entry which is preliminary data.</text>
</comment>
<keyword evidence="4" id="KW-1185">Reference proteome</keyword>